<dbReference type="InterPro" id="IPR049944">
    <property type="entry name" value="LGIC_TM_5-HT3"/>
</dbReference>
<keyword evidence="8 20" id="KW-0472">Membrane</keyword>
<dbReference type="InterPro" id="IPR038050">
    <property type="entry name" value="Neuro_actylchol_rec"/>
</dbReference>
<evidence type="ECO:0000256" key="11">
    <source>
        <dbReference type="ARBA" id="ARBA00023180"/>
    </source>
</evidence>
<feature type="domain" description="Neurotransmitter-gated ion-channel ligand-binding" evidence="21">
    <location>
        <begin position="46"/>
        <end position="220"/>
    </location>
</feature>
<keyword evidence="14 20" id="KW-0407">Ion channel</keyword>
<dbReference type="PROSITE" id="PS00236">
    <property type="entry name" value="NEUROTR_ION_CHANNEL"/>
    <property type="match status" value="1"/>
</dbReference>
<evidence type="ECO:0000256" key="7">
    <source>
        <dbReference type="ARBA" id="ARBA00023065"/>
    </source>
</evidence>
<dbReference type="GO" id="GO:0004888">
    <property type="term" value="F:transmembrane signaling receptor activity"/>
    <property type="evidence" value="ECO:0007669"/>
    <property type="project" value="InterPro"/>
</dbReference>
<dbReference type="InterPro" id="IPR036719">
    <property type="entry name" value="Neuro-gated_channel_TM_sf"/>
</dbReference>
<dbReference type="InterPro" id="IPR013783">
    <property type="entry name" value="Ig-like_fold"/>
</dbReference>
<evidence type="ECO:0000256" key="14">
    <source>
        <dbReference type="ARBA" id="ARBA00023303"/>
    </source>
</evidence>
<comment type="catalytic activity">
    <reaction evidence="17">
        <text>Na(+)(in) = Na(+)(out)</text>
        <dbReference type="Rhea" id="RHEA:34963"/>
        <dbReference type="ChEBI" id="CHEBI:29101"/>
    </reaction>
</comment>
<dbReference type="Pfam" id="PF02931">
    <property type="entry name" value="Neur_chan_LBD"/>
    <property type="match status" value="1"/>
</dbReference>
<dbReference type="Gene3D" id="2.60.40.10">
    <property type="entry name" value="Immunoglobulins"/>
    <property type="match status" value="1"/>
</dbReference>
<feature type="chain" id="PRO_5023035463" evidence="20">
    <location>
        <begin position="19"/>
        <end position="744"/>
    </location>
</feature>
<dbReference type="GO" id="GO:0005230">
    <property type="term" value="F:extracellular ligand-gated monoatomic ion channel activity"/>
    <property type="evidence" value="ECO:0007669"/>
    <property type="project" value="InterPro"/>
</dbReference>
<keyword evidence="12" id="KW-0628">Postsynaptic cell membrane</keyword>
<comment type="similarity">
    <text evidence="20">Belongs to the ligand-gated ion channel (TC 1.A.9) family.</text>
</comment>
<name>A0A5A9PLX9_9TELE</name>
<keyword evidence="13" id="KW-1071">Ligand-gated ion channel</keyword>
<evidence type="ECO:0000256" key="5">
    <source>
        <dbReference type="ARBA" id="ARBA00022989"/>
    </source>
</evidence>
<feature type="transmembrane region" description="Helical" evidence="20">
    <location>
        <begin position="239"/>
        <end position="264"/>
    </location>
</feature>
<proteinExistence type="inferred from homology"/>
<sequence length="744" mass="84050">MNLHRLIMTFASVCWVSADHPCNSTDYARAYVALFKQLEQSNNNSLTKNMRPVDPYDGYTSVFIDLDVTTITNVNENAQSITTQVQVDTQWMNNNIQWAPYTNCNIERITTLKDWFWAPDIAILESIKTEFAGKESPYVNIGYWGYTQKTEILTLTTACSMELYKFPFDTQICNLTFKSLMYTEKNELQVYGYLKNPKNTGPQSNQSFQIPGEWQLENLTDSHFQGGNVFQMTIKRKPLVYVINLIFPVFCFLVLDLASFFINASQGDKLSFKVTLLLSISVLLQVLNDRLTATNNGIPLIGVYCGVVFTLIGFSILETILVNVLKARGEKAKSVTPANNRAAVSGPGMAMALKSAMASCEGDVWITVSVKTVRNSSRVIVPQEMVPLSCSSTTYRKRFLAQRFPVKSGLCLLSQTTTTQYEGKSAVASLACSPFTILPKALHDFNFERFTCIMNMQNHLRCSWSTTNLPENAEYSAEIRIQNSHQILSCFQIVEKQAVECHGHVMHEEHEIMLKVNISLPTLSYRIGKNFDTVDIVKLNPPENITISNDLTKIEIKWTHSEGNGFSQNPLCYKYELKINDEVRTLNMFTYEGILSTNAKLCNGVFSLKVVTLSDGHSSYIKQDIDVTRTYAIQVRVKQSMACSNNPIHWSDWSSVLEVGPFENKYSVNPWVISVIAFVLPMLLLAILLLCKCQRLPKKLFPPIPGPSVNVKNLLDKDNYIQDMSSRCVYQNTEVVHTVEERNG</sequence>
<dbReference type="EMBL" id="SOYY01000003">
    <property type="protein sequence ID" value="KAA0722823.1"/>
    <property type="molecule type" value="Genomic_DNA"/>
</dbReference>
<evidence type="ECO:0000256" key="8">
    <source>
        <dbReference type="ARBA" id="ARBA00023136"/>
    </source>
</evidence>
<feature type="transmembrane region" description="Helical" evidence="20">
    <location>
        <begin position="300"/>
        <end position="325"/>
    </location>
</feature>
<keyword evidence="3 20" id="KW-0812">Transmembrane</keyword>
<dbReference type="SUPFAM" id="SSF63712">
    <property type="entry name" value="Nicotinic receptor ligand binding domain-like"/>
    <property type="match status" value="1"/>
</dbReference>
<comment type="catalytic activity">
    <reaction evidence="18">
        <text>Ca(2+)(in) = Ca(2+)(out)</text>
        <dbReference type="Rhea" id="RHEA:29671"/>
        <dbReference type="ChEBI" id="CHEBI:29108"/>
    </reaction>
</comment>
<dbReference type="SUPFAM" id="SSF49265">
    <property type="entry name" value="Fibronectin type III"/>
    <property type="match status" value="2"/>
</dbReference>
<keyword evidence="7 20" id="KW-0406">Ion transport</keyword>
<comment type="subcellular location">
    <subcellularLocation>
        <location evidence="15">Postsynaptic cell membrane</location>
        <topology evidence="15">Multi-pass membrane protein</topology>
    </subcellularLocation>
</comment>
<keyword evidence="6" id="KW-0770">Synapse</keyword>
<evidence type="ECO:0000256" key="6">
    <source>
        <dbReference type="ARBA" id="ARBA00023018"/>
    </source>
</evidence>
<evidence type="ECO:0000256" key="18">
    <source>
        <dbReference type="ARBA" id="ARBA00036634"/>
    </source>
</evidence>
<feature type="transmembrane region" description="Helical" evidence="20">
    <location>
        <begin position="671"/>
        <end position="691"/>
    </location>
</feature>
<keyword evidence="11" id="KW-0325">Glycoprotein</keyword>
<evidence type="ECO:0000256" key="2">
    <source>
        <dbReference type="ARBA" id="ARBA00022475"/>
    </source>
</evidence>
<dbReference type="InterPro" id="IPR006202">
    <property type="entry name" value="Neur_chan_lig-bd"/>
</dbReference>
<evidence type="ECO:0000256" key="17">
    <source>
        <dbReference type="ARBA" id="ARBA00036239"/>
    </source>
</evidence>
<dbReference type="InterPro" id="IPR006029">
    <property type="entry name" value="Neurotrans-gated_channel_TM"/>
</dbReference>
<dbReference type="PANTHER" id="PTHR18945">
    <property type="entry name" value="NEUROTRANSMITTER GATED ION CHANNEL"/>
    <property type="match status" value="1"/>
</dbReference>
<evidence type="ECO:0000313" key="23">
    <source>
        <dbReference type="EMBL" id="KAA0722823.1"/>
    </source>
</evidence>
<keyword evidence="10 23" id="KW-0675">Receptor</keyword>
<evidence type="ECO:0000259" key="22">
    <source>
        <dbReference type="Pfam" id="PF02932"/>
    </source>
</evidence>
<dbReference type="PRINTS" id="PR00252">
    <property type="entry name" value="NRIONCHANNEL"/>
</dbReference>
<evidence type="ECO:0000256" key="10">
    <source>
        <dbReference type="ARBA" id="ARBA00023170"/>
    </source>
</evidence>
<dbReference type="Pfam" id="PF02932">
    <property type="entry name" value="Neur_chan_memb"/>
    <property type="match status" value="1"/>
</dbReference>
<evidence type="ECO:0000256" key="4">
    <source>
        <dbReference type="ARBA" id="ARBA00022729"/>
    </source>
</evidence>
<comment type="caution">
    <text evidence="23">The sequence shown here is derived from an EMBL/GenBank/DDBJ whole genome shotgun (WGS) entry which is preliminary data.</text>
</comment>
<dbReference type="Gene3D" id="1.20.58.390">
    <property type="entry name" value="Neurotransmitter-gated ion-channel transmembrane domain"/>
    <property type="match status" value="1"/>
</dbReference>
<reference evidence="23 24" key="1">
    <citation type="journal article" date="2019" name="Mol. Ecol. Resour.">
        <title>Chromosome-level genome assembly of Triplophysa tibetana, a fish adapted to the harsh high-altitude environment of the Tibetan Plateau.</title>
        <authorList>
            <person name="Yang X."/>
            <person name="Liu H."/>
            <person name="Ma Z."/>
            <person name="Zou Y."/>
            <person name="Zou M."/>
            <person name="Mao Y."/>
            <person name="Li X."/>
            <person name="Wang H."/>
            <person name="Chen T."/>
            <person name="Wang W."/>
            <person name="Yang R."/>
        </authorList>
    </citation>
    <scope>NUCLEOTIDE SEQUENCE [LARGE SCALE GENOMIC DNA]</scope>
    <source>
        <strain evidence="23">TTIB1903HZAU</strain>
        <tissue evidence="23">Muscle</tissue>
    </source>
</reference>
<evidence type="ECO:0000256" key="15">
    <source>
        <dbReference type="ARBA" id="ARBA00034104"/>
    </source>
</evidence>
<dbReference type="GO" id="GO:0045211">
    <property type="term" value="C:postsynaptic membrane"/>
    <property type="evidence" value="ECO:0007669"/>
    <property type="project" value="UniProtKB-SubCell"/>
</dbReference>
<feature type="signal peptide" evidence="20">
    <location>
        <begin position="1"/>
        <end position="18"/>
    </location>
</feature>
<evidence type="ECO:0000256" key="12">
    <source>
        <dbReference type="ARBA" id="ARBA00023257"/>
    </source>
</evidence>
<keyword evidence="2" id="KW-1003">Cell membrane</keyword>
<protein>
    <submittedName>
        <fullName evidence="23">5-hydroxytryptamine receptor 3A</fullName>
    </submittedName>
</protein>
<evidence type="ECO:0000256" key="3">
    <source>
        <dbReference type="ARBA" id="ARBA00022692"/>
    </source>
</evidence>
<comment type="catalytic activity">
    <reaction evidence="16">
        <text>K(+)(in) = K(+)(out)</text>
        <dbReference type="Rhea" id="RHEA:29463"/>
        <dbReference type="ChEBI" id="CHEBI:29103"/>
    </reaction>
</comment>
<evidence type="ECO:0000259" key="21">
    <source>
        <dbReference type="Pfam" id="PF02931"/>
    </source>
</evidence>
<organism evidence="23 24">
    <name type="scientific">Triplophysa tibetana</name>
    <dbReference type="NCBI Taxonomy" id="1572043"/>
    <lineage>
        <taxon>Eukaryota</taxon>
        <taxon>Metazoa</taxon>
        <taxon>Chordata</taxon>
        <taxon>Craniata</taxon>
        <taxon>Vertebrata</taxon>
        <taxon>Euteleostomi</taxon>
        <taxon>Actinopterygii</taxon>
        <taxon>Neopterygii</taxon>
        <taxon>Teleostei</taxon>
        <taxon>Ostariophysi</taxon>
        <taxon>Cypriniformes</taxon>
        <taxon>Nemacheilidae</taxon>
        <taxon>Triplophysa</taxon>
    </lineage>
</organism>
<keyword evidence="4 20" id="KW-0732">Signal</keyword>
<dbReference type="InterPro" id="IPR036734">
    <property type="entry name" value="Neur_chan_lig-bd_sf"/>
</dbReference>
<evidence type="ECO:0000256" key="13">
    <source>
        <dbReference type="ARBA" id="ARBA00023286"/>
    </source>
</evidence>
<evidence type="ECO:0000313" key="24">
    <source>
        <dbReference type="Proteomes" id="UP000324632"/>
    </source>
</evidence>
<dbReference type="InterPro" id="IPR018000">
    <property type="entry name" value="Neurotransmitter_ion_chnl_CS"/>
</dbReference>
<dbReference type="FunFam" id="2.70.170.10:FF:000017">
    <property type="entry name" value="5-hydroxytryptamine receptor 3A"/>
    <property type="match status" value="1"/>
</dbReference>
<dbReference type="SUPFAM" id="SSF90112">
    <property type="entry name" value="Neurotransmitter-gated ion-channel transmembrane pore"/>
    <property type="match status" value="1"/>
</dbReference>
<feature type="transmembrane region" description="Helical" evidence="20">
    <location>
        <begin position="270"/>
        <end position="288"/>
    </location>
</feature>
<keyword evidence="1 20" id="KW-0813">Transport</keyword>
<dbReference type="Proteomes" id="UP000324632">
    <property type="component" value="Chromosome 3"/>
</dbReference>
<keyword evidence="24" id="KW-1185">Reference proteome</keyword>
<dbReference type="AlphaFoldDB" id="A0A5A9PLX9"/>
<evidence type="ECO:0000256" key="9">
    <source>
        <dbReference type="ARBA" id="ARBA00023157"/>
    </source>
</evidence>
<dbReference type="InterPro" id="IPR036116">
    <property type="entry name" value="FN3_sf"/>
</dbReference>
<keyword evidence="5 20" id="KW-1133">Transmembrane helix</keyword>
<accession>A0A5A9PLX9</accession>
<evidence type="ECO:0000256" key="1">
    <source>
        <dbReference type="ARBA" id="ARBA00022448"/>
    </source>
</evidence>
<evidence type="ECO:0000256" key="20">
    <source>
        <dbReference type="RuleBase" id="RU000687"/>
    </source>
</evidence>
<gene>
    <name evidence="23" type="ORF">E1301_Tti008677</name>
</gene>
<dbReference type="CDD" id="cd19063">
    <property type="entry name" value="LGIC_TM_5-HT3"/>
    <property type="match status" value="1"/>
</dbReference>
<evidence type="ECO:0000256" key="16">
    <source>
        <dbReference type="ARBA" id="ARBA00034430"/>
    </source>
</evidence>
<keyword evidence="9" id="KW-1015">Disulfide bond</keyword>
<dbReference type="InterPro" id="IPR006201">
    <property type="entry name" value="Neur_channel"/>
</dbReference>
<comment type="function">
    <text evidence="19">Forms serotonin (5-hydroxytryptamine/5-HT3)-activated cation-selective channel complexes, which when activated cause fast, depolarizing responses in neurons.</text>
</comment>
<dbReference type="Gene3D" id="2.70.170.10">
    <property type="entry name" value="Neurotransmitter-gated ion-channel ligand-binding domain"/>
    <property type="match status" value="1"/>
</dbReference>
<evidence type="ECO:0000256" key="19">
    <source>
        <dbReference type="ARBA" id="ARBA00037540"/>
    </source>
</evidence>
<feature type="domain" description="Neurotransmitter-gated ion-channel transmembrane" evidence="22">
    <location>
        <begin position="245"/>
        <end position="343"/>
    </location>
</feature>